<dbReference type="Gene3D" id="1.10.3210.10">
    <property type="entry name" value="Hypothetical protein af1432"/>
    <property type="match status" value="1"/>
</dbReference>
<organism evidence="10 11">
    <name type="scientific">Eisenbergiella porci</name>
    <dbReference type="NCBI Taxonomy" id="2652274"/>
    <lineage>
        <taxon>Bacteria</taxon>
        <taxon>Bacillati</taxon>
        <taxon>Bacillota</taxon>
        <taxon>Clostridia</taxon>
        <taxon>Lachnospirales</taxon>
        <taxon>Lachnospiraceae</taxon>
        <taxon>Eisenbergiella</taxon>
    </lineage>
</organism>
<proteinExistence type="predicted"/>
<dbReference type="Proteomes" id="UP000436047">
    <property type="component" value="Unassembled WGS sequence"/>
</dbReference>
<evidence type="ECO:0000256" key="5">
    <source>
        <dbReference type="ARBA" id="ARBA00012964"/>
    </source>
</evidence>
<comment type="cofactor">
    <cofactor evidence="3">
        <name>Co(2+)</name>
        <dbReference type="ChEBI" id="CHEBI:48828"/>
    </cofactor>
</comment>
<dbReference type="SUPFAM" id="SSF109604">
    <property type="entry name" value="HD-domain/PDEase-like"/>
    <property type="match status" value="1"/>
</dbReference>
<dbReference type="SMART" id="SM00471">
    <property type="entry name" value="HDc"/>
    <property type="match status" value="1"/>
</dbReference>
<evidence type="ECO:0000256" key="6">
    <source>
        <dbReference type="ARBA" id="ARBA00022723"/>
    </source>
</evidence>
<dbReference type="EMBL" id="VUMI01000117">
    <property type="protein sequence ID" value="MSS92080.1"/>
    <property type="molecule type" value="Genomic_DNA"/>
</dbReference>
<dbReference type="CDD" id="cd00077">
    <property type="entry name" value="HDc"/>
    <property type="match status" value="1"/>
</dbReference>
<evidence type="ECO:0000256" key="2">
    <source>
        <dbReference type="ARBA" id="ARBA00001936"/>
    </source>
</evidence>
<comment type="catalytic activity">
    <reaction evidence="1">
        <text>a 2'-deoxyribonucleoside 5'-phosphate + H2O = a 2'-deoxyribonucleoside + phosphate</text>
        <dbReference type="Rhea" id="RHEA:36167"/>
        <dbReference type="ChEBI" id="CHEBI:15377"/>
        <dbReference type="ChEBI" id="CHEBI:18274"/>
        <dbReference type="ChEBI" id="CHEBI:43474"/>
        <dbReference type="ChEBI" id="CHEBI:65317"/>
        <dbReference type="EC" id="3.1.3.89"/>
    </reaction>
</comment>
<gene>
    <name evidence="10" type="ORF">FYJ45_28915</name>
</gene>
<evidence type="ECO:0000256" key="7">
    <source>
        <dbReference type="ARBA" id="ARBA00022801"/>
    </source>
</evidence>
<dbReference type="InterPro" id="IPR006674">
    <property type="entry name" value="HD_domain"/>
</dbReference>
<evidence type="ECO:0000256" key="1">
    <source>
        <dbReference type="ARBA" id="ARBA00001638"/>
    </source>
</evidence>
<dbReference type="PANTHER" id="PTHR11845">
    <property type="entry name" value="5'-DEOXYNUCLEOTIDASE HDDC2"/>
    <property type="match status" value="1"/>
</dbReference>
<protein>
    <recommendedName>
        <fullName evidence="5">5'-deoxynucleotidase</fullName>
        <ecNumber evidence="5">3.1.3.89</ecNumber>
    </recommendedName>
</protein>
<dbReference type="AlphaFoldDB" id="A0A6N7WRP9"/>
<comment type="subunit">
    <text evidence="4">Homodimer.</text>
</comment>
<evidence type="ECO:0000256" key="4">
    <source>
        <dbReference type="ARBA" id="ARBA00011738"/>
    </source>
</evidence>
<dbReference type="EC" id="3.1.3.89" evidence="5"/>
<evidence type="ECO:0000259" key="9">
    <source>
        <dbReference type="SMART" id="SM00471"/>
    </source>
</evidence>
<keyword evidence="7" id="KW-0378">Hydrolase</keyword>
<feature type="region of interest" description="Disordered" evidence="8">
    <location>
        <begin position="178"/>
        <end position="199"/>
    </location>
</feature>
<dbReference type="InterPro" id="IPR003607">
    <property type="entry name" value="HD/PDEase_dom"/>
</dbReference>
<sequence length="199" mass="22538">MCGLTPLQFINEAEQLKNVLRTAWTSGGKQESTAEHSWRLALLAMVILEEYPRLDSLKVIKMALLHDIGEIREGDISAALRPDPGEKYLAEERGASGLFSLLPPQLEKEYMDLWKEYNEAVSKEARLVKALDKAETIMQHNQGCNPAGFDYDFNLEYGQEYFSGDPLLAEFRQILDTDTGKRKEGEKEGEIKARQKKNG</sequence>
<dbReference type="Pfam" id="PF13023">
    <property type="entry name" value="HD_3"/>
    <property type="match status" value="1"/>
</dbReference>
<evidence type="ECO:0000313" key="10">
    <source>
        <dbReference type="EMBL" id="MSS92080.1"/>
    </source>
</evidence>
<feature type="compositionally biased region" description="Basic and acidic residues" evidence="8">
    <location>
        <begin position="178"/>
        <end position="193"/>
    </location>
</feature>
<evidence type="ECO:0000256" key="8">
    <source>
        <dbReference type="SAM" id="MobiDB-lite"/>
    </source>
</evidence>
<dbReference type="GO" id="GO:0046872">
    <property type="term" value="F:metal ion binding"/>
    <property type="evidence" value="ECO:0007669"/>
    <property type="project" value="UniProtKB-KW"/>
</dbReference>
<feature type="domain" description="HD/PDEase" evidence="9">
    <location>
        <begin position="29"/>
        <end position="146"/>
    </location>
</feature>
<name>A0A6N7WRP9_9FIRM</name>
<dbReference type="GO" id="GO:0005737">
    <property type="term" value="C:cytoplasm"/>
    <property type="evidence" value="ECO:0007669"/>
    <property type="project" value="TreeGrafter"/>
</dbReference>
<reference evidence="10 11" key="1">
    <citation type="submission" date="2019-08" db="EMBL/GenBank/DDBJ databases">
        <title>In-depth cultivation of the pig gut microbiome towards novel bacterial diversity and tailored functional studies.</title>
        <authorList>
            <person name="Wylensek D."/>
            <person name="Hitch T.C.A."/>
            <person name="Clavel T."/>
        </authorList>
    </citation>
    <scope>NUCLEOTIDE SEQUENCE [LARGE SCALE GENOMIC DNA]</scope>
    <source>
        <strain evidence="10 11">WCA-389-WT-23B</strain>
    </source>
</reference>
<accession>A0A6N7WRP9</accession>
<comment type="cofactor">
    <cofactor evidence="2">
        <name>Mn(2+)</name>
        <dbReference type="ChEBI" id="CHEBI:29035"/>
    </cofactor>
</comment>
<evidence type="ECO:0000313" key="11">
    <source>
        <dbReference type="Proteomes" id="UP000436047"/>
    </source>
</evidence>
<evidence type="ECO:0000256" key="3">
    <source>
        <dbReference type="ARBA" id="ARBA00001941"/>
    </source>
</evidence>
<dbReference type="PANTHER" id="PTHR11845:SF13">
    <property type="entry name" value="5'-DEOXYNUCLEOTIDASE HDDC2"/>
    <property type="match status" value="1"/>
</dbReference>
<comment type="caution">
    <text evidence="10">The sequence shown here is derived from an EMBL/GenBank/DDBJ whole genome shotgun (WGS) entry which is preliminary data.</text>
</comment>
<keyword evidence="11" id="KW-1185">Reference proteome</keyword>
<dbReference type="InterPro" id="IPR039356">
    <property type="entry name" value="YfbR/HDDC2"/>
</dbReference>
<dbReference type="GO" id="GO:0002953">
    <property type="term" value="F:5'-deoxynucleotidase activity"/>
    <property type="evidence" value="ECO:0007669"/>
    <property type="project" value="UniProtKB-EC"/>
</dbReference>
<keyword evidence="6" id="KW-0479">Metal-binding</keyword>